<dbReference type="Proteomes" id="UP000591941">
    <property type="component" value="Unassembled WGS sequence"/>
</dbReference>
<comment type="caution">
    <text evidence="4">The sequence shown here is derived from an EMBL/GenBank/DDBJ whole genome shotgun (WGS) entry which is preliminary data.</text>
</comment>
<feature type="chain" id="PRO_5038700366" evidence="3">
    <location>
        <begin position="21"/>
        <end position="234"/>
    </location>
</feature>
<feature type="signal peptide" evidence="3">
    <location>
        <begin position="1"/>
        <end position="20"/>
    </location>
</feature>
<comment type="similarity">
    <text evidence="1">Belongs to the aspartate/glutamate racemases family.</text>
</comment>
<organism evidence="4 5">
    <name type="scientific">Negativicoccus succinicivorans</name>
    <dbReference type="NCBI Taxonomy" id="620903"/>
    <lineage>
        <taxon>Bacteria</taxon>
        <taxon>Bacillati</taxon>
        <taxon>Bacillota</taxon>
        <taxon>Negativicutes</taxon>
        <taxon>Veillonellales</taxon>
        <taxon>Veillonellaceae</taxon>
        <taxon>Negativicoccus</taxon>
    </lineage>
</organism>
<dbReference type="PANTHER" id="PTHR21198:SF7">
    <property type="entry name" value="ASPARTATE-GLUTAMATE RACEMASE FAMILY"/>
    <property type="match status" value="1"/>
</dbReference>
<evidence type="ECO:0000256" key="1">
    <source>
        <dbReference type="ARBA" id="ARBA00007847"/>
    </source>
</evidence>
<keyword evidence="2 4" id="KW-0413">Isomerase</keyword>
<dbReference type="OrthoDB" id="9803739at2"/>
<dbReference type="AlphaFoldDB" id="A0A841R066"/>
<reference evidence="4 5" key="1">
    <citation type="submission" date="2020-08" db="EMBL/GenBank/DDBJ databases">
        <title>Genomic Encyclopedia of Type Strains, Phase IV (KMG-IV): sequencing the most valuable type-strain genomes for metagenomic binning, comparative biology and taxonomic classification.</title>
        <authorList>
            <person name="Goeker M."/>
        </authorList>
    </citation>
    <scope>NUCLEOTIDE SEQUENCE [LARGE SCALE GENOMIC DNA]</scope>
    <source>
        <strain evidence="4 5">DSM 21255</strain>
    </source>
</reference>
<sequence>MVKKNGKVLGVLGGMGPAAAAEFLRLLAVYAPAETDQEHPTVIMLGDTDLPDRSAAMLGNGADPGPQMRDDFEKLITWGADVLCAPCNSAHYFIEQFAAELTAPLINITDVTLAEAAKLSTQGAWLLGTQGTLRSGLYQKKAAERGFALYDPLPLAGEWAEQSLRYIKSGNFTLAGERLRQAAELLWRENDVPLVLACTELPLAYGAAQLPDQRAVSSLAALARACLRELYTCE</sequence>
<proteinExistence type="inferred from homology"/>
<protein>
    <submittedName>
        <fullName evidence="4">Aspartate racemase</fullName>
        <ecNumber evidence="4">5.1.1.13</ecNumber>
    </submittedName>
</protein>
<evidence type="ECO:0000313" key="4">
    <source>
        <dbReference type="EMBL" id="MBB6478324.1"/>
    </source>
</evidence>
<dbReference type="EMBL" id="JACHHI010000007">
    <property type="protein sequence ID" value="MBB6478324.1"/>
    <property type="molecule type" value="Genomic_DNA"/>
</dbReference>
<evidence type="ECO:0000256" key="2">
    <source>
        <dbReference type="ARBA" id="ARBA00023235"/>
    </source>
</evidence>
<dbReference type="Gene3D" id="3.40.50.1860">
    <property type="match status" value="2"/>
</dbReference>
<dbReference type="InterPro" id="IPR004380">
    <property type="entry name" value="Asp_race"/>
</dbReference>
<gene>
    <name evidence="4" type="ORF">HNR45_001395</name>
</gene>
<evidence type="ECO:0000256" key="3">
    <source>
        <dbReference type="SAM" id="SignalP"/>
    </source>
</evidence>
<dbReference type="Pfam" id="PF01177">
    <property type="entry name" value="Asp_Glu_race"/>
    <property type="match status" value="1"/>
</dbReference>
<dbReference type="EC" id="5.1.1.13" evidence="4"/>
<dbReference type="RefSeq" id="WP_159823337.1">
    <property type="nucleotide sequence ID" value="NZ_CABWNB010000005.1"/>
</dbReference>
<evidence type="ECO:0000313" key="5">
    <source>
        <dbReference type="Proteomes" id="UP000591941"/>
    </source>
</evidence>
<dbReference type="InterPro" id="IPR001920">
    <property type="entry name" value="Asp/Glu_race"/>
</dbReference>
<name>A0A841R066_9FIRM</name>
<dbReference type="NCBIfam" id="TIGR00035">
    <property type="entry name" value="asp_race"/>
    <property type="match status" value="1"/>
</dbReference>
<dbReference type="InterPro" id="IPR015942">
    <property type="entry name" value="Asp/Glu/hydantoin_racemase"/>
</dbReference>
<dbReference type="GO" id="GO:0047689">
    <property type="term" value="F:aspartate racemase activity"/>
    <property type="evidence" value="ECO:0007669"/>
    <property type="project" value="UniProtKB-EC"/>
</dbReference>
<dbReference type="SUPFAM" id="SSF53681">
    <property type="entry name" value="Aspartate/glutamate racemase"/>
    <property type="match status" value="2"/>
</dbReference>
<keyword evidence="5" id="KW-1185">Reference proteome</keyword>
<dbReference type="PANTHER" id="PTHR21198">
    <property type="entry name" value="GLUTAMATE RACEMASE"/>
    <property type="match status" value="1"/>
</dbReference>
<dbReference type="GeneID" id="93486646"/>
<keyword evidence="3" id="KW-0732">Signal</keyword>
<accession>A0A841R066</accession>